<organism evidence="14 15">
    <name type="scientific">Perilla frutescens var. hirtella</name>
    <name type="common">Perilla citriodora</name>
    <name type="synonym">Perilla setoyensis</name>
    <dbReference type="NCBI Taxonomy" id="608512"/>
    <lineage>
        <taxon>Eukaryota</taxon>
        <taxon>Viridiplantae</taxon>
        <taxon>Streptophyta</taxon>
        <taxon>Embryophyta</taxon>
        <taxon>Tracheophyta</taxon>
        <taxon>Spermatophyta</taxon>
        <taxon>Magnoliopsida</taxon>
        <taxon>eudicotyledons</taxon>
        <taxon>Gunneridae</taxon>
        <taxon>Pentapetalae</taxon>
        <taxon>asterids</taxon>
        <taxon>lamiids</taxon>
        <taxon>Lamiales</taxon>
        <taxon>Lamiaceae</taxon>
        <taxon>Nepetoideae</taxon>
        <taxon>Elsholtzieae</taxon>
        <taxon>Perilla</taxon>
    </lineage>
</organism>
<dbReference type="GO" id="GO:0005774">
    <property type="term" value="C:vacuolar membrane"/>
    <property type="evidence" value="ECO:0007669"/>
    <property type="project" value="UniProtKB-SubCell"/>
</dbReference>
<keyword evidence="4" id="KW-0926">Vacuole</keyword>
<dbReference type="InterPro" id="IPR003439">
    <property type="entry name" value="ABC_transporter-like_ATP-bd"/>
</dbReference>
<sequence>MAGSSGSETTPLLNTSQKNGSAAVGNGEQKDLENGDGIAAANVGFGRVLSLAKPEAASLILGTLALLIASTSTVFVPKFGGKIVDIVSGDVGTPEQRSEALSALYGTIIEILVIVVIGSIATVFRSWLFASAGERIVARLRRNLFDHLIHQEIAFFDVTKTGELLSRLSEDTQIIKSGATTNLSMALSSFSTAFIGLGFMFWTSWNLTLLALVVVPVISVAVHQFGVYLREFSHQTQAAAAASSSIAEETFGAVRTVRSFAQEEYELSRYSEKVDETLKLGLKQAKIRGFFFGGIDAASTLSVIIVVSYGATLTINGSMTAGALTSFILYSLTIEQSVYGLSHLYSEAMKAAGASRRVFQLLDRVSSMPKSGNKFPLSDQDAQVELDDVWFAYPSRPNIMVLKGITLKLQTGSKTALVGPSGGGKTTIANLIERFYDPVKGKIAVNGVPLIQISHHHLHRKVSIVSQEPVLFNCSIEENIAYGFDGKASAADIENAAKLANAHEFITNFAEKYQTVVGERGVRLSGGQKQRIAIARALLMNPRILLLDEATSALDAESEYLVQDAMDSLMEGRTVMVIAHRLSTVKSADTVVVVSDGQIVERGTHDDLLSKNGVYTALVRRQLQGSKPEI</sequence>
<evidence type="ECO:0000256" key="5">
    <source>
        <dbReference type="ARBA" id="ARBA00022692"/>
    </source>
</evidence>
<dbReference type="GO" id="GO:0005524">
    <property type="term" value="F:ATP binding"/>
    <property type="evidence" value="ECO:0007669"/>
    <property type="project" value="UniProtKB-KW"/>
</dbReference>
<dbReference type="InterPro" id="IPR017871">
    <property type="entry name" value="ABC_transporter-like_CS"/>
</dbReference>
<accession>A0AAD4ISD4</accession>
<dbReference type="InterPro" id="IPR003593">
    <property type="entry name" value="AAA+_ATPase"/>
</dbReference>
<comment type="similarity">
    <text evidence="2">Belongs to the ABC transporter superfamily. ABCB family. Multidrug resistance exporter (TC 3.A.1.201) subfamily.</text>
</comment>
<dbReference type="SUPFAM" id="SSF90123">
    <property type="entry name" value="ABC transporter transmembrane region"/>
    <property type="match status" value="1"/>
</dbReference>
<keyword evidence="6" id="KW-0547">Nucleotide-binding</keyword>
<dbReference type="CDD" id="cd03249">
    <property type="entry name" value="ABC_MTABC3_MDL1_MDL2"/>
    <property type="match status" value="1"/>
</dbReference>
<protein>
    <submittedName>
        <fullName evidence="14">Transporter associated with antigen processing protein 2</fullName>
    </submittedName>
</protein>
<dbReference type="GO" id="GO:0015421">
    <property type="term" value="F:ABC-type oligopeptide transporter activity"/>
    <property type="evidence" value="ECO:0007669"/>
    <property type="project" value="TreeGrafter"/>
</dbReference>
<dbReference type="FunFam" id="3.40.50.300:FF:000836">
    <property type="entry name" value="ABC transporter B family member 25"/>
    <property type="match status" value="1"/>
</dbReference>
<evidence type="ECO:0000256" key="4">
    <source>
        <dbReference type="ARBA" id="ARBA00022554"/>
    </source>
</evidence>
<dbReference type="PANTHER" id="PTHR43394">
    <property type="entry name" value="ATP-DEPENDENT PERMEASE MDL1, MITOCHONDRIAL"/>
    <property type="match status" value="1"/>
</dbReference>
<dbReference type="InterPro" id="IPR036640">
    <property type="entry name" value="ABC1_TM_sf"/>
</dbReference>
<evidence type="ECO:0000259" key="12">
    <source>
        <dbReference type="PROSITE" id="PS50893"/>
    </source>
</evidence>
<evidence type="ECO:0000256" key="11">
    <source>
        <dbReference type="SAM" id="Phobius"/>
    </source>
</evidence>
<evidence type="ECO:0000256" key="2">
    <source>
        <dbReference type="ARBA" id="ARBA00007577"/>
    </source>
</evidence>
<feature type="transmembrane region" description="Helical" evidence="11">
    <location>
        <begin position="103"/>
        <end position="124"/>
    </location>
</feature>
<dbReference type="GO" id="GO:0005743">
    <property type="term" value="C:mitochondrial inner membrane"/>
    <property type="evidence" value="ECO:0007669"/>
    <property type="project" value="TreeGrafter"/>
</dbReference>
<feature type="domain" description="ABC transmembrane type-1" evidence="13">
    <location>
        <begin position="60"/>
        <end position="350"/>
    </location>
</feature>
<dbReference type="InterPro" id="IPR039421">
    <property type="entry name" value="Type_1_exporter"/>
</dbReference>
<feature type="domain" description="ABC transporter" evidence="12">
    <location>
        <begin position="384"/>
        <end position="621"/>
    </location>
</feature>
<dbReference type="PANTHER" id="PTHR43394:SF1">
    <property type="entry name" value="ATP-BINDING CASSETTE SUB-FAMILY B MEMBER 10, MITOCHONDRIAL"/>
    <property type="match status" value="1"/>
</dbReference>
<dbReference type="GO" id="GO:0010044">
    <property type="term" value="P:response to aluminum ion"/>
    <property type="evidence" value="ECO:0007669"/>
    <property type="project" value="UniProtKB-ARBA"/>
</dbReference>
<gene>
    <name evidence="14" type="ORF">C2S53_003365</name>
</gene>
<evidence type="ECO:0000256" key="3">
    <source>
        <dbReference type="ARBA" id="ARBA00022448"/>
    </source>
</evidence>
<dbReference type="Gene3D" id="3.40.50.300">
    <property type="entry name" value="P-loop containing nucleotide triphosphate hydrolases"/>
    <property type="match status" value="1"/>
</dbReference>
<dbReference type="PROSITE" id="PS50893">
    <property type="entry name" value="ABC_TRANSPORTER_2"/>
    <property type="match status" value="1"/>
</dbReference>
<evidence type="ECO:0000256" key="7">
    <source>
        <dbReference type="ARBA" id="ARBA00022840"/>
    </source>
</evidence>
<dbReference type="PIRSF" id="PIRSF002773">
    <property type="entry name" value="ABC_prm/ATPase_B"/>
    <property type="match status" value="1"/>
</dbReference>
<dbReference type="AlphaFoldDB" id="A0AAD4ISD4"/>
<name>A0AAD4ISD4_PERFH</name>
<keyword evidence="7" id="KW-0067">ATP-binding</keyword>
<evidence type="ECO:0000313" key="14">
    <source>
        <dbReference type="EMBL" id="KAH6820670.1"/>
    </source>
</evidence>
<feature type="region of interest" description="Disordered" evidence="10">
    <location>
        <begin position="1"/>
        <end position="27"/>
    </location>
</feature>
<dbReference type="InterPro" id="IPR011527">
    <property type="entry name" value="ABC1_TM_dom"/>
</dbReference>
<keyword evidence="3" id="KW-0813">Transport</keyword>
<dbReference type="SMART" id="SM00382">
    <property type="entry name" value="AAA"/>
    <property type="match status" value="1"/>
</dbReference>
<evidence type="ECO:0000313" key="15">
    <source>
        <dbReference type="Proteomes" id="UP001190926"/>
    </source>
</evidence>
<feature type="transmembrane region" description="Helical" evidence="11">
    <location>
        <begin position="208"/>
        <end position="229"/>
    </location>
</feature>
<dbReference type="Gene3D" id="1.20.1560.10">
    <property type="entry name" value="ABC transporter type 1, transmembrane domain"/>
    <property type="match status" value="1"/>
</dbReference>
<dbReference type="InterPro" id="IPR027417">
    <property type="entry name" value="P-loop_NTPase"/>
</dbReference>
<feature type="transmembrane region" description="Helical" evidence="11">
    <location>
        <begin position="56"/>
        <end position="76"/>
    </location>
</feature>
<dbReference type="EMBL" id="SDAM02003295">
    <property type="protein sequence ID" value="KAH6820670.1"/>
    <property type="molecule type" value="Genomic_DNA"/>
</dbReference>
<keyword evidence="5 11" id="KW-0812">Transmembrane</keyword>
<evidence type="ECO:0000256" key="9">
    <source>
        <dbReference type="ARBA" id="ARBA00023136"/>
    </source>
</evidence>
<dbReference type="Pfam" id="PF00664">
    <property type="entry name" value="ABC_membrane"/>
    <property type="match status" value="1"/>
</dbReference>
<feature type="compositionally biased region" description="Polar residues" evidence="10">
    <location>
        <begin position="1"/>
        <end position="20"/>
    </location>
</feature>
<evidence type="ECO:0000256" key="8">
    <source>
        <dbReference type="ARBA" id="ARBA00022989"/>
    </source>
</evidence>
<comment type="caution">
    <text evidence="14">The sequence shown here is derived from an EMBL/GenBank/DDBJ whole genome shotgun (WGS) entry which is preliminary data.</text>
</comment>
<comment type="subcellular location">
    <subcellularLocation>
        <location evidence="1">Vacuole membrane</location>
        <topology evidence="1">Multi-pass membrane protein</topology>
    </subcellularLocation>
</comment>
<dbReference type="PROSITE" id="PS50929">
    <property type="entry name" value="ABC_TM1F"/>
    <property type="match status" value="1"/>
</dbReference>
<feature type="transmembrane region" description="Helical" evidence="11">
    <location>
        <begin position="183"/>
        <end position="202"/>
    </location>
</feature>
<dbReference type="FunFam" id="1.20.1560.10:FF:000058">
    <property type="entry name" value="ABC transporter B family member 25"/>
    <property type="match status" value="1"/>
</dbReference>
<keyword evidence="8 11" id="KW-1133">Transmembrane helix</keyword>
<evidence type="ECO:0000256" key="6">
    <source>
        <dbReference type="ARBA" id="ARBA00022741"/>
    </source>
</evidence>
<dbReference type="Pfam" id="PF00005">
    <property type="entry name" value="ABC_tran"/>
    <property type="match status" value="1"/>
</dbReference>
<dbReference type="SUPFAM" id="SSF52540">
    <property type="entry name" value="P-loop containing nucleoside triphosphate hydrolases"/>
    <property type="match status" value="1"/>
</dbReference>
<dbReference type="GO" id="GO:0090374">
    <property type="term" value="P:oligopeptide export from mitochondrion"/>
    <property type="evidence" value="ECO:0007669"/>
    <property type="project" value="TreeGrafter"/>
</dbReference>
<feature type="transmembrane region" description="Helical" evidence="11">
    <location>
        <begin position="289"/>
        <end position="311"/>
    </location>
</feature>
<proteinExistence type="inferred from homology"/>
<dbReference type="PROSITE" id="PS00211">
    <property type="entry name" value="ABC_TRANSPORTER_1"/>
    <property type="match status" value="1"/>
</dbReference>
<evidence type="ECO:0000259" key="13">
    <source>
        <dbReference type="PROSITE" id="PS50929"/>
    </source>
</evidence>
<evidence type="ECO:0000256" key="1">
    <source>
        <dbReference type="ARBA" id="ARBA00004128"/>
    </source>
</evidence>
<reference evidence="14 15" key="1">
    <citation type="journal article" date="2021" name="Nat. Commun.">
        <title>Incipient diploidization of the medicinal plant Perilla within 10,000 years.</title>
        <authorList>
            <person name="Zhang Y."/>
            <person name="Shen Q."/>
            <person name="Leng L."/>
            <person name="Zhang D."/>
            <person name="Chen S."/>
            <person name="Shi Y."/>
            <person name="Ning Z."/>
            <person name="Chen S."/>
        </authorList>
    </citation>
    <scope>NUCLEOTIDE SEQUENCE [LARGE SCALE GENOMIC DNA]</scope>
    <source>
        <strain evidence="15">cv. PC099</strain>
    </source>
</reference>
<dbReference type="GO" id="GO:0016887">
    <property type="term" value="F:ATP hydrolysis activity"/>
    <property type="evidence" value="ECO:0007669"/>
    <property type="project" value="InterPro"/>
</dbReference>
<dbReference type="Proteomes" id="UP001190926">
    <property type="component" value="Unassembled WGS sequence"/>
</dbReference>
<keyword evidence="15" id="KW-1185">Reference proteome</keyword>
<keyword evidence="9 11" id="KW-0472">Membrane</keyword>
<evidence type="ECO:0000256" key="10">
    <source>
        <dbReference type="SAM" id="MobiDB-lite"/>
    </source>
</evidence>